<evidence type="ECO:0000313" key="1">
    <source>
        <dbReference type="EMBL" id="AZG12186.1"/>
    </source>
</evidence>
<evidence type="ECO:0000313" key="2">
    <source>
        <dbReference type="Proteomes" id="UP000270411"/>
    </source>
</evidence>
<keyword evidence="1" id="KW-0614">Plasmid</keyword>
<geneLocation type="plasmid" evidence="1">
    <name>unnamed1</name>
</geneLocation>
<sequence>MDECARTATQQKAGIGGPSPALDLNGRQYGALQAEPVGGQAGFYQRRPNGILLLGIDRQPFAFVVTDERQGQFFVSCFKHGSEIRYMFSTTSADEQRLGIAGISMASEAELVRSLVHQLAAETTRVDTRGATITMACADEDFAEREFTQVAVSEPGKPDFACKHCGWLQSSTAAGAAELLERGTWHSETGRAAFAAKAAKYA</sequence>
<accession>A0A3G8GVC4</accession>
<proteinExistence type="predicted"/>
<dbReference type="RefSeq" id="WP_017513778.1">
    <property type="nucleotide sequence ID" value="NZ_CP033968.1"/>
</dbReference>
<dbReference type="Proteomes" id="UP000270411">
    <property type="component" value="Plasmid unnamed1"/>
</dbReference>
<dbReference type="KEGG" id="cpau:EHF44_01600"/>
<gene>
    <name evidence="1" type="ORF">EHF44_01600</name>
</gene>
<dbReference type="AlphaFoldDB" id="A0A3G8GVC4"/>
<dbReference type="EMBL" id="CP033968">
    <property type="protein sequence ID" value="AZG12186.1"/>
    <property type="molecule type" value="Genomic_DNA"/>
</dbReference>
<organism evidence="1 2">
    <name type="scientific">Cupriavidus pauculus</name>
    <dbReference type="NCBI Taxonomy" id="82633"/>
    <lineage>
        <taxon>Bacteria</taxon>
        <taxon>Pseudomonadati</taxon>
        <taxon>Pseudomonadota</taxon>
        <taxon>Betaproteobacteria</taxon>
        <taxon>Burkholderiales</taxon>
        <taxon>Burkholderiaceae</taxon>
        <taxon>Cupriavidus</taxon>
    </lineage>
</organism>
<name>A0A3G8GVC4_9BURK</name>
<dbReference type="OrthoDB" id="9132563at2"/>
<reference evidence="2" key="1">
    <citation type="submission" date="2018-11" db="EMBL/GenBank/DDBJ databases">
        <title>FDA dAtabase for Regulatory Grade micrObial Sequences (FDA-ARGOS): Supporting development and validation of Infectious Disease Dx tests.</title>
        <authorList>
            <person name="Goldberg B."/>
            <person name="Campos J."/>
            <person name="Tallon L."/>
            <person name="Sadzewicz L."/>
            <person name="Zhao X."/>
            <person name="Vavikolanu K."/>
            <person name="Mehta A."/>
            <person name="Aluvathingal J."/>
            <person name="Nadendla S."/>
            <person name="Geyer C."/>
            <person name="Nandy P."/>
            <person name="Yan Y."/>
            <person name="Sichtig H."/>
        </authorList>
    </citation>
    <scope>NUCLEOTIDE SEQUENCE [LARGE SCALE GENOMIC DNA]</scope>
    <source>
        <strain evidence="2">FDAARGOS_614</strain>
        <plasmid evidence="2">unnamed1</plasmid>
    </source>
</reference>
<protein>
    <submittedName>
        <fullName evidence="1">Uncharacterized protein</fullName>
    </submittedName>
</protein>